<dbReference type="EC" id="2.7.13.3" evidence="3"/>
<dbReference type="STRING" id="1328313.DS2_14489"/>
<comment type="subunit">
    <text evidence="10">At low DSF concentrations, interacts with RpfF.</text>
</comment>
<dbReference type="InterPro" id="IPR005467">
    <property type="entry name" value="His_kinase_dom"/>
</dbReference>
<protein>
    <recommendedName>
        <fullName evidence="11">Sensory/regulatory protein RpfC</fullName>
        <ecNumber evidence="3">2.7.13.3</ecNumber>
    </recommendedName>
</protein>
<keyword evidence="8" id="KW-0067">ATP-binding</keyword>
<dbReference type="SUPFAM" id="SSF158472">
    <property type="entry name" value="HAMP domain-like"/>
    <property type="match status" value="1"/>
</dbReference>
<dbReference type="FunFam" id="1.10.287.130:FF:000002">
    <property type="entry name" value="Two-component osmosensing histidine kinase"/>
    <property type="match status" value="1"/>
</dbReference>
<dbReference type="GO" id="GO:0005524">
    <property type="term" value="F:ATP binding"/>
    <property type="evidence" value="ECO:0007669"/>
    <property type="project" value="UniProtKB-KW"/>
</dbReference>
<evidence type="ECO:0000256" key="8">
    <source>
        <dbReference type="ARBA" id="ARBA00022840"/>
    </source>
</evidence>
<dbReference type="SUPFAM" id="SSF47384">
    <property type="entry name" value="Homodimeric domain of signal transducing histidine kinase"/>
    <property type="match status" value="1"/>
</dbReference>
<evidence type="ECO:0000256" key="5">
    <source>
        <dbReference type="ARBA" id="ARBA00022679"/>
    </source>
</evidence>
<dbReference type="AlphaFoldDB" id="W7QU61"/>
<feature type="domain" description="HAMP" evidence="16">
    <location>
        <begin position="313"/>
        <end position="366"/>
    </location>
</feature>
<feature type="modified residue" description="4-aspartylphosphate" evidence="12">
    <location>
        <position position="814"/>
    </location>
</feature>
<evidence type="ECO:0000313" key="18">
    <source>
        <dbReference type="Proteomes" id="UP000019276"/>
    </source>
</evidence>
<keyword evidence="6" id="KW-0547">Nucleotide-binding</keyword>
<dbReference type="Gene3D" id="3.40.50.2300">
    <property type="match status" value="1"/>
</dbReference>
<evidence type="ECO:0000256" key="9">
    <source>
        <dbReference type="ARBA" id="ARBA00023012"/>
    </source>
</evidence>
<dbReference type="SMART" id="SM00448">
    <property type="entry name" value="REC"/>
    <property type="match status" value="1"/>
</dbReference>
<dbReference type="SMART" id="SM00387">
    <property type="entry name" value="HATPase_c"/>
    <property type="match status" value="1"/>
</dbReference>
<dbReference type="InterPro" id="IPR003660">
    <property type="entry name" value="HAMP_dom"/>
</dbReference>
<dbReference type="OrthoDB" id="9810730at2"/>
<name>W7QU61_9ALTE</name>
<accession>W7QU61</accession>
<evidence type="ECO:0000256" key="6">
    <source>
        <dbReference type="ARBA" id="ARBA00022741"/>
    </source>
</evidence>
<dbReference type="InterPro" id="IPR001789">
    <property type="entry name" value="Sig_transdc_resp-reg_receiver"/>
</dbReference>
<evidence type="ECO:0000256" key="11">
    <source>
        <dbReference type="ARBA" id="ARBA00068150"/>
    </source>
</evidence>
<evidence type="ECO:0000256" key="2">
    <source>
        <dbReference type="ARBA" id="ARBA00004370"/>
    </source>
</evidence>
<dbReference type="CDD" id="cd17546">
    <property type="entry name" value="REC_hyHK_CKI1_RcsC-like"/>
    <property type="match status" value="1"/>
</dbReference>
<dbReference type="InterPro" id="IPR004358">
    <property type="entry name" value="Sig_transdc_His_kin-like_C"/>
</dbReference>
<evidence type="ECO:0000256" key="10">
    <source>
        <dbReference type="ARBA" id="ARBA00064003"/>
    </source>
</evidence>
<dbReference type="Pfam" id="PF02518">
    <property type="entry name" value="HATPase_c"/>
    <property type="match status" value="1"/>
</dbReference>
<dbReference type="GO" id="GO:0016020">
    <property type="term" value="C:membrane"/>
    <property type="evidence" value="ECO:0007669"/>
    <property type="project" value="UniProtKB-SubCell"/>
</dbReference>
<feature type="transmembrane region" description="Helical" evidence="13">
    <location>
        <begin position="293"/>
        <end position="313"/>
    </location>
</feature>
<dbReference type="PRINTS" id="PR00344">
    <property type="entry name" value="BCTRLSENSOR"/>
</dbReference>
<keyword evidence="9" id="KW-0902">Two-component regulatory system</keyword>
<reference evidence="17 18" key="1">
    <citation type="journal article" date="2014" name="Genome Announc.">
        <title>Draft Genome Sequence of the Agar-Degrading Bacterium Catenovulum sp. Strain DS-2, Isolated from Intestines of Haliotis diversicolor.</title>
        <authorList>
            <person name="Shan D."/>
            <person name="Li X."/>
            <person name="Gu Z."/>
            <person name="Wei G."/>
            <person name="Gao Z."/>
            <person name="Shao Z."/>
        </authorList>
    </citation>
    <scope>NUCLEOTIDE SEQUENCE [LARGE SCALE GENOMIC DNA]</scope>
    <source>
        <strain evidence="17 18">DS-2</strain>
    </source>
</reference>
<keyword evidence="13" id="KW-0472">Membrane</keyword>
<dbReference type="PANTHER" id="PTHR45339">
    <property type="entry name" value="HYBRID SIGNAL TRANSDUCTION HISTIDINE KINASE J"/>
    <property type="match status" value="1"/>
</dbReference>
<dbReference type="SMART" id="SM00388">
    <property type="entry name" value="HisKA"/>
    <property type="match status" value="1"/>
</dbReference>
<dbReference type="PATRIC" id="fig|1328313.3.peg.2954"/>
<evidence type="ECO:0000256" key="3">
    <source>
        <dbReference type="ARBA" id="ARBA00012438"/>
    </source>
</evidence>
<evidence type="ECO:0000256" key="4">
    <source>
        <dbReference type="ARBA" id="ARBA00022553"/>
    </source>
</evidence>
<keyword evidence="7 17" id="KW-0418">Kinase</keyword>
<dbReference type="CDD" id="cd16922">
    <property type="entry name" value="HATPase_EvgS-ArcB-TorS-like"/>
    <property type="match status" value="1"/>
</dbReference>
<sequence length="883" mass="99262">MDIINLAMRHARTLSVQIIVAGLVFALLLIGVASILFRTQDALSTSLKQNQASIDEINAVRLIERDVIDLQRNVLIYKSTASKSALKRFTMLYQDIQENLAALTSLKRNDKFSDYSRRMQSHLKDYRDNFNTVIDNRSLRTEIVQTEITTIYTALHQLIEQAIIDQQSAQELLQAIKIELQNTEVALLRYLEQPDSTHTQAFAQAHSAIVALVTQLPEQISQPFSESLTELHEHFYNVANVTRGYSFLVNVVMAGTANEILFLSKQLSAIERAQITRKNEQIVSAVEAQRQQALFISMFGLLFAVVLGIYFVLRISRPIIDITNVFRALSRDKPVGVITHKHRTDEVGDLARAADIFQQKIIQTKELLLQSQSLNLALSESKREAEEATIAKSQFLANMSHEIRTPINGILGLVHLVLETDLDSKQREYLEKADYSSKLLLSIISDVLDFSKIEAGKLDVDYLPFSTHDFIDGLLANIHTIEQASKVQVVLEAEPTIPVSLVGDSMRLTQVVMNLTNNALKFTEHGQVKIRMWGEHLAGSNYRLYVQVKDTGIGMGADQLERIFDSFCQADASSRRKYGGTGLGLTIVRELCNLMGGDVTAKSVLDEGSEFNLNVMLEADSDNQIIESHLANHATIQIFGNEPCFERYLKASLAVYQKRRLSTSAKFEPVDGPFVLILSQRLYADNYLSNLDTQQHAFLIVADICHKSWLEQLAKVPKRNILYRPYGPREWSDKISSMLASSDNQEQEQLQVAEDEVPSFAEAKVLLVEDNEINQLVARAMLEKYQVVVDVAENGQVALDKISDENSFELVFMDIQMPVMDGYQATRGLREKGFANLPIVGLSANALQQDFEAAKKVGMDDYLTKPIDEHKLLGVLSQYLTIK</sequence>
<evidence type="ECO:0000259" key="15">
    <source>
        <dbReference type="PROSITE" id="PS50110"/>
    </source>
</evidence>
<dbReference type="SUPFAM" id="SSF55874">
    <property type="entry name" value="ATPase domain of HSP90 chaperone/DNA topoisomerase II/histidine kinase"/>
    <property type="match status" value="1"/>
</dbReference>
<dbReference type="Gene3D" id="3.30.565.10">
    <property type="entry name" value="Histidine kinase-like ATPase, C-terminal domain"/>
    <property type="match status" value="1"/>
</dbReference>
<organism evidence="17 18">
    <name type="scientific">Catenovulum agarivorans DS-2</name>
    <dbReference type="NCBI Taxonomy" id="1328313"/>
    <lineage>
        <taxon>Bacteria</taxon>
        <taxon>Pseudomonadati</taxon>
        <taxon>Pseudomonadota</taxon>
        <taxon>Gammaproteobacteria</taxon>
        <taxon>Alteromonadales</taxon>
        <taxon>Alteromonadaceae</taxon>
        <taxon>Catenovulum</taxon>
    </lineage>
</organism>
<evidence type="ECO:0000256" key="1">
    <source>
        <dbReference type="ARBA" id="ARBA00000085"/>
    </source>
</evidence>
<dbReference type="InterPro" id="IPR011006">
    <property type="entry name" value="CheY-like_superfamily"/>
</dbReference>
<dbReference type="InterPro" id="IPR036097">
    <property type="entry name" value="HisK_dim/P_sf"/>
</dbReference>
<dbReference type="CDD" id="cd00082">
    <property type="entry name" value="HisKA"/>
    <property type="match status" value="1"/>
</dbReference>
<comment type="subcellular location">
    <subcellularLocation>
        <location evidence="2">Membrane</location>
    </subcellularLocation>
</comment>
<dbReference type="Gene3D" id="1.10.287.130">
    <property type="match status" value="1"/>
</dbReference>
<dbReference type="PROSITE" id="PS50109">
    <property type="entry name" value="HIS_KIN"/>
    <property type="match status" value="1"/>
</dbReference>
<dbReference type="SUPFAM" id="SSF52172">
    <property type="entry name" value="CheY-like"/>
    <property type="match status" value="1"/>
</dbReference>
<evidence type="ECO:0000256" key="12">
    <source>
        <dbReference type="PROSITE-ProRule" id="PRU00169"/>
    </source>
</evidence>
<dbReference type="GO" id="GO:0000155">
    <property type="term" value="F:phosphorelay sensor kinase activity"/>
    <property type="evidence" value="ECO:0007669"/>
    <property type="project" value="InterPro"/>
</dbReference>
<feature type="transmembrane region" description="Helical" evidence="13">
    <location>
        <begin position="14"/>
        <end position="37"/>
    </location>
</feature>
<dbReference type="Proteomes" id="UP000019276">
    <property type="component" value="Unassembled WGS sequence"/>
</dbReference>
<dbReference type="PANTHER" id="PTHR45339:SF1">
    <property type="entry name" value="HYBRID SIGNAL TRANSDUCTION HISTIDINE KINASE J"/>
    <property type="match status" value="1"/>
</dbReference>
<evidence type="ECO:0000256" key="13">
    <source>
        <dbReference type="SAM" id="Phobius"/>
    </source>
</evidence>
<keyword evidence="18" id="KW-1185">Reference proteome</keyword>
<keyword evidence="13" id="KW-1133">Transmembrane helix</keyword>
<dbReference type="FunFam" id="3.30.565.10:FF:000010">
    <property type="entry name" value="Sensor histidine kinase RcsC"/>
    <property type="match status" value="1"/>
</dbReference>
<proteinExistence type="predicted"/>
<dbReference type="InterPro" id="IPR003594">
    <property type="entry name" value="HATPase_dom"/>
</dbReference>
<dbReference type="Pfam" id="PF00512">
    <property type="entry name" value="HisKA"/>
    <property type="match status" value="1"/>
</dbReference>
<evidence type="ECO:0000256" key="7">
    <source>
        <dbReference type="ARBA" id="ARBA00022777"/>
    </source>
</evidence>
<dbReference type="SMART" id="SM01358">
    <property type="entry name" value="HBM"/>
    <property type="match status" value="1"/>
</dbReference>
<dbReference type="PROSITE" id="PS50110">
    <property type="entry name" value="RESPONSE_REGULATORY"/>
    <property type="match status" value="1"/>
</dbReference>
<keyword evidence="5" id="KW-0808">Transferase</keyword>
<dbReference type="Pfam" id="PF00072">
    <property type="entry name" value="Response_reg"/>
    <property type="match status" value="1"/>
</dbReference>
<gene>
    <name evidence="17" type="ORF">DS2_14489</name>
</gene>
<dbReference type="eggNOG" id="COG2205">
    <property type="taxonomic scope" value="Bacteria"/>
</dbReference>
<evidence type="ECO:0000259" key="16">
    <source>
        <dbReference type="PROSITE" id="PS50885"/>
    </source>
</evidence>
<evidence type="ECO:0000259" key="14">
    <source>
        <dbReference type="PROSITE" id="PS50109"/>
    </source>
</evidence>
<dbReference type="InterPro" id="IPR032255">
    <property type="entry name" value="HBM"/>
</dbReference>
<evidence type="ECO:0000313" key="17">
    <source>
        <dbReference type="EMBL" id="EWH08990.1"/>
    </source>
</evidence>
<feature type="domain" description="Response regulatory" evidence="15">
    <location>
        <begin position="764"/>
        <end position="880"/>
    </location>
</feature>
<comment type="caution">
    <text evidence="17">The sequence shown here is derived from an EMBL/GenBank/DDBJ whole genome shotgun (WGS) entry which is preliminary data.</text>
</comment>
<dbReference type="InterPro" id="IPR003661">
    <property type="entry name" value="HisK_dim/P_dom"/>
</dbReference>
<dbReference type="EMBL" id="ARZY01000031">
    <property type="protein sequence ID" value="EWH08990.1"/>
    <property type="molecule type" value="Genomic_DNA"/>
</dbReference>
<dbReference type="Gene3D" id="6.10.340.10">
    <property type="match status" value="1"/>
</dbReference>
<comment type="catalytic activity">
    <reaction evidence="1">
        <text>ATP + protein L-histidine = ADP + protein N-phospho-L-histidine.</text>
        <dbReference type="EC" id="2.7.13.3"/>
    </reaction>
</comment>
<dbReference type="InterPro" id="IPR036890">
    <property type="entry name" value="HATPase_C_sf"/>
</dbReference>
<dbReference type="PROSITE" id="PS50885">
    <property type="entry name" value="HAMP"/>
    <property type="match status" value="1"/>
</dbReference>
<feature type="domain" description="Histidine kinase" evidence="14">
    <location>
        <begin position="398"/>
        <end position="619"/>
    </location>
</feature>
<keyword evidence="4 12" id="KW-0597">Phosphoprotein</keyword>
<keyword evidence="13" id="KW-0812">Transmembrane</keyword>
<dbReference type="RefSeq" id="WP_035015552.1">
    <property type="nucleotide sequence ID" value="NZ_ARZY01000031.1"/>
</dbReference>